<dbReference type="Proteomes" id="UP000002534">
    <property type="component" value="Chromosome"/>
</dbReference>
<protein>
    <submittedName>
        <fullName evidence="1">Uncharacterized protein</fullName>
    </submittedName>
</protein>
<organism evidence="1 2">
    <name type="scientific">Syntrophotalea carbinolica (strain DSM 2380 / NBRC 103641 / GraBd1)</name>
    <name type="common">Pelobacter carbinolicus</name>
    <dbReference type="NCBI Taxonomy" id="338963"/>
    <lineage>
        <taxon>Bacteria</taxon>
        <taxon>Pseudomonadati</taxon>
        <taxon>Thermodesulfobacteriota</taxon>
        <taxon>Desulfuromonadia</taxon>
        <taxon>Desulfuromonadales</taxon>
        <taxon>Syntrophotaleaceae</taxon>
        <taxon>Syntrophotalea</taxon>
    </lineage>
</organism>
<reference evidence="1 2" key="2">
    <citation type="journal article" date="2012" name="BMC Genomics">
        <title>The genome of Pelobacter carbinolicus reveals surprising metabolic capabilities and physiological features.</title>
        <authorList>
            <person name="Aklujkar M."/>
            <person name="Haveman S.A."/>
            <person name="Didonato R.Jr."/>
            <person name="Chertkov O."/>
            <person name="Han C.S."/>
            <person name="Land M.L."/>
            <person name="Brown P."/>
            <person name="Lovley D.R."/>
        </authorList>
    </citation>
    <scope>NUCLEOTIDE SEQUENCE [LARGE SCALE GENOMIC DNA]</scope>
    <source>
        <strain evidence="2">DSM 2380 / NBRC 103641 / GraBd1</strain>
    </source>
</reference>
<evidence type="ECO:0000313" key="2">
    <source>
        <dbReference type="Proteomes" id="UP000002534"/>
    </source>
</evidence>
<sequence length="140" mass="15770">MRDAIIAGILSGLLSPLVLSWLQHKIIWKSQKRAEIKMKIFEDALTALGSLETDALDAGLQSSKKEYKGLTRIVEFRPETIVLKERARGMVRAFFSQETFNKVDEAMRAPISIENTPNVEFEEYRTLAIAAMATELGIKN</sequence>
<dbReference type="KEGG" id="pca:Pcar_3407"/>
<gene>
    <name evidence="1" type="ordered locus">Pcar_3407</name>
</gene>
<evidence type="ECO:0000313" key="1">
    <source>
        <dbReference type="EMBL" id="ABI82021.1"/>
    </source>
</evidence>
<reference evidence="2" key="1">
    <citation type="submission" date="2005-10" db="EMBL/GenBank/DDBJ databases">
        <title>Complete sequence of Pelobacter carbinolicus DSM 2380.</title>
        <authorList>
            <person name="Copeland A."/>
            <person name="Lucas S."/>
            <person name="Lapidus A."/>
            <person name="Barry K."/>
            <person name="Detter J.C."/>
            <person name="Glavina T."/>
            <person name="Hammon N."/>
            <person name="Israni S."/>
            <person name="Pitluck S."/>
            <person name="Chertkov O."/>
            <person name="Schmutz J."/>
            <person name="Larimer F."/>
            <person name="Land M."/>
            <person name="Kyrpides N."/>
            <person name="Ivanova N."/>
            <person name="Richardson P."/>
        </authorList>
    </citation>
    <scope>NUCLEOTIDE SEQUENCE [LARGE SCALE GENOMIC DNA]</scope>
    <source>
        <strain evidence="2">DSM 2380 / NBRC 103641 / GraBd1</strain>
    </source>
</reference>
<dbReference type="HOGENOM" id="CLU_1833294_0_0_7"/>
<proteinExistence type="predicted"/>
<keyword evidence="2" id="KW-1185">Reference proteome</keyword>
<dbReference type="EMBL" id="CP000142">
    <property type="protein sequence ID" value="ABI82021.1"/>
    <property type="molecule type" value="Genomic_DNA"/>
</dbReference>
<dbReference type="RefSeq" id="WP_011342834.1">
    <property type="nucleotide sequence ID" value="NC_007498.2"/>
</dbReference>
<dbReference type="AlphaFoldDB" id="Q0C6B7"/>
<name>Q0C6B7_SYNC1</name>
<accession>Q0C6B7</accession>
<dbReference type="STRING" id="338963.Pcar_3407"/>